<dbReference type="EMBL" id="SKCS01000113">
    <property type="protein sequence ID" value="TNN16459.1"/>
    <property type="molecule type" value="Genomic_DNA"/>
</dbReference>
<comment type="caution">
    <text evidence="1">The sequence shown here is derived from an EMBL/GenBank/DDBJ whole genome shotgun (WGS) entry which is preliminary data.</text>
</comment>
<reference evidence="1 2" key="1">
    <citation type="submission" date="2019-03" db="EMBL/GenBank/DDBJ databases">
        <title>An improved genome assembly of the fluke Schistosoma japonicum.</title>
        <authorList>
            <person name="Hu W."/>
            <person name="Luo F."/>
            <person name="Yin M."/>
            <person name="Mo X."/>
            <person name="Sun C."/>
            <person name="Wu Q."/>
            <person name="Zhu B."/>
            <person name="Xiang M."/>
            <person name="Wang J."/>
            <person name="Wang Y."/>
            <person name="Zhang T."/>
            <person name="Xu B."/>
            <person name="Zheng H."/>
            <person name="Feng Z."/>
        </authorList>
    </citation>
    <scope>NUCLEOTIDE SEQUENCE [LARGE SCALE GENOMIC DNA]</scope>
    <source>
        <strain evidence="1">HuSjv2</strain>
        <tissue evidence="1">Worms</tissue>
    </source>
</reference>
<organism evidence="1 2">
    <name type="scientific">Schistosoma japonicum</name>
    <name type="common">Blood fluke</name>
    <dbReference type="NCBI Taxonomy" id="6182"/>
    <lineage>
        <taxon>Eukaryota</taxon>
        <taxon>Metazoa</taxon>
        <taxon>Spiralia</taxon>
        <taxon>Lophotrochozoa</taxon>
        <taxon>Platyhelminthes</taxon>
        <taxon>Trematoda</taxon>
        <taxon>Digenea</taxon>
        <taxon>Strigeidida</taxon>
        <taxon>Schistosomatoidea</taxon>
        <taxon>Schistosomatidae</taxon>
        <taxon>Schistosoma</taxon>
    </lineage>
</organism>
<dbReference type="AlphaFoldDB" id="A0A4Z2DJ10"/>
<keyword evidence="2" id="KW-1185">Reference proteome</keyword>
<evidence type="ECO:0000313" key="1">
    <source>
        <dbReference type="EMBL" id="TNN16459.1"/>
    </source>
</evidence>
<sequence>MGLAESKVSAFASTTSTSECNKSFGKESQEQFLKNDENHETEIIDSKFNNTSGDNQDNNLMIKRNILRKTMNTTNKPNKIYYSIDNSLECVKQPSSSLKNSLKFSYGTSHSIQTRKQVPIISLIEQPLVSNNGTCNIDINNNRCRLLTAKLTKTPHSLQKPSSNGMRSEVFDEWSEMNSRQSLINHNCRPQSNLLSTEKTGLLHKDMIEF</sequence>
<accession>A0A4Z2DJ10</accession>
<evidence type="ECO:0000313" key="2">
    <source>
        <dbReference type="Proteomes" id="UP000311919"/>
    </source>
</evidence>
<proteinExistence type="predicted"/>
<name>A0A4Z2DJ10_SCHJA</name>
<gene>
    <name evidence="1" type="ORF">EWB00_000425</name>
</gene>
<protein>
    <submittedName>
        <fullName evidence="1">Uncharacterized protein</fullName>
    </submittedName>
</protein>
<dbReference type="OrthoDB" id="6235692at2759"/>
<dbReference type="Proteomes" id="UP000311919">
    <property type="component" value="Unassembled WGS sequence"/>
</dbReference>